<evidence type="ECO:0000256" key="1">
    <source>
        <dbReference type="SAM" id="Phobius"/>
    </source>
</evidence>
<keyword evidence="3" id="KW-1185">Reference proteome</keyword>
<feature type="transmembrane region" description="Helical" evidence="1">
    <location>
        <begin position="33"/>
        <end position="51"/>
    </location>
</feature>
<protein>
    <submittedName>
        <fullName evidence="2">Uncharacterized protein</fullName>
    </submittedName>
</protein>
<feature type="transmembrane region" description="Helical" evidence="1">
    <location>
        <begin position="63"/>
        <end position="83"/>
    </location>
</feature>
<proteinExistence type="predicted"/>
<sequence>MKNLTMLAIIGFVLIVNALLLGLWWFLLQKTPFGQLPLMVAGCALMWLIALSFPQITLLPNPYLFLIGGGLLIASVGLARTYVQEQNHEPVSPPAEGEAEVPALASPADGDEEVVAMTFGKEKEAEALPLEVPEIEAVEMLSSEEREAEAITLTVSVELEEQVDSQTAADLKKEARNIKDMGEEKETDETEACILDNDTEPVLGVIEGSKLTSTEEKLERALEEIDVNSPEEDPFDSSAESPPLTERAACAAVSSPKGQPAPELSRLLDDAFRHKARGDLWGALESFREATRFGISMEDEMFIVLEICAIYELMDKHDEAYHQITRYWGKYRGDLPAPILAEIENYLKAYRAPRTAADRNVTRRTAV</sequence>
<name>B0TD35_HELMI</name>
<organism evidence="2 3">
    <name type="scientific">Heliobacterium modesticaldum (strain ATCC 51547 / Ice1)</name>
    <dbReference type="NCBI Taxonomy" id="498761"/>
    <lineage>
        <taxon>Bacteria</taxon>
        <taxon>Bacillati</taxon>
        <taxon>Bacillota</taxon>
        <taxon>Clostridia</taxon>
        <taxon>Eubacteriales</taxon>
        <taxon>Heliobacteriaceae</taxon>
        <taxon>Heliomicrobium</taxon>
    </lineage>
</organism>
<evidence type="ECO:0000313" key="3">
    <source>
        <dbReference type="Proteomes" id="UP000008550"/>
    </source>
</evidence>
<dbReference type="RefSeq" id="WP_012281282.1">
    <property type="nucleotide sequence ID" value="NC_010337.2"/>
</dbReference>
<keyword evidence="1" id="KW-0812">Transmembrane</keyword>
<dbReference type="KEGG" id="hmo:HM1_0108"/>
<dbReference type="EMBL" id="CP000930">
    <property type="protein sequence ID" value="ABZ82733.1"/>
    <property type="molecule type" value="Genomic_DNA"/>
</dbReference>
<feature type="transmembrane region" description="Helical" evidence="1">
    <location>
        <begin position="7"/>
        <end position="27"/>
    </location>
</feature>
<dbReference type="Proteomes" id="UP000008550">
    <property type="component" value="Chromosome"/>
</dbReference>
<gene>
    <name evidence="2" type="ORF">HM1_0108</name>
</gene>
<keyword evidence="1" id="KW-0472">Membrane</keyword>
<evidence type="ECO:0000313" key="2">
    <source>
        <dbReference type="EMBL" id="ABZ82733.1"/>
    </source>
</evidence>
<dbReference type="STRING" id="498761.HM1_0108"/>
<reference evidence="2 3" key="1">
    <citation type="journal article" date="2008" name="J. Bacteriol.">
        <title>The genome of Heliobacterium modesticaldum, a phototrophic representative of the Firmicutes containing the simplest photosynthetic apparatus.</title>
        <authorList>
            <person name="Sattley W.M."/>
            <person name="Madigan M.T."/>
            <person name="Swingley W.D."/>
            <person name="Cheung P.C."/>
            <person name="Clocksin K.M."/>
            <person name="Conrad A.L."/>
            <person name="Dejesa L.C."/>
            <person name="Honchak B.M."/>
            <person name="Jung D.O."/>
            <person name="Karbach L.E."/>
            <person name="Kurdoglu A."/>
            <person name="Lahiri S."/>
            <person name="Mastrian S.D."/>
            <person name="Page L.E."/>
            <person name="Taylor H.L."/>
            <person name="Wang Z.T."/>
            <person name="Raymond J."/>
            <person name="Chen M."/>
            <person name="Blankenship R.E."/>
            <person name="Touchman J.W."/>
        </authorList>
    </citation>
    <scope>NUCLEOTIDE SEQUENCE [LARGE SCALE GENOMIC DNA]</scope>
    <source>
        <strain evidence="3">ATCC 51547 / Ice1</strain>
    </source>
</reference>
<accession>B0TD35</accession>
<dbReference type="AlphaFoldDB" id="B0TD35"/>
<dbReference type="HOGENOM" id="CLU_753924_0_0_9"/>
<keyword evidence="1" id="KW-1133">Transmembrane helix</keyword>
<dbReference type="OrthoDB" id="9914436at2"/>